<feature type="compositionally biased region" description="Acidic residues" evidence="8">
    <location>
        <begin position="227"/>
        <end position="240"/>
    </location>
</feature>
<protein>
    <recommendedName>
        <fullName evidence="6">Small ribosomal subunit protein uS2</fullName>
    </recommendedName>
</protein>
<name>A0A1R2ATQ0_9CILI</name>
<evidence type="ECO:0000313" key="10">
    <source>
        <dbReference type="Proteomes" id="UP000187209"/>
    </source>
</evidence>
<dbReference type="InterPro" id="IPR001865">
    <property type="entry name" value="Ribosomal_uS2"/>
</dbReference>
<dbReference type="OrthoDB" id="414863at2759"/>
<dbReference type="AlphaFoldDB" id="A0A1R2ATQ0"/>
<keyword evidence="5 6" id="KW-0687">Ribonucleoprotein</keyword>
<comment type="caution">
    <text evidence="9">The sequence shown here is derived from an EMBL/GenBank/DDBJ whole genome shotgun (WGS) entry which is preliminary data.</text>
</comment>
<dbReference type="Pfam" id="PF00318">
    <property type="entry name" value="Ribosomal_S2"/>
    <property type="match status" value="2"/>
</dbReference>
<gene>
    <name evidence="9" type="ORF">SteCoe_34820</name>
</gene>
<dbReference type="PANTHER" id="PTHR11489">
    <property type="entry name" value="40S RIBOSOMAL PROTEIN SA"/>
    <property type="match status" value="1"/>
</dbReference>
<dbReference type="GO" id="GO:0022627">
    <property type="term" value="C:cytosolic small ribosomal subunit"/>
    <property type="evidence" value="ECO:0007669"/>
    <property type="project" value="UniProtKB-UniRule"/>
</dbReference>
<evidence type="ECO:0000256" key="3">
    <source>
        <dbReference type="ARBA" id="ARBA00022490"/>
    </source>
</evidence>
<comment type="similarity">
    <text evidence="2 6 7">Belongs to the universal ribosomal protein uS2 family.</text>
</comment>
<dbReference type="GO" id="GO:0006412">
    <property type="term" value="P:translation"/>
    <property type="evidence" value="ECO:0007669"/>
    <property type="project" value="UniProtKB-UniRule"/>
</dbReference>
<accession>A0A1R2ATQ0</accession>
<sequence>MNRLRKQQRDEDIQQLLAVKAHLGTSNTTEQMKRYLWSRKPDGSFLIHLGKTWEKLQIAARAIAAVENPKDVVVISARPYGQRAVLKFSQYTETNYFANRWTPGTLTNQNTPKFIEPRLIIVTDPRTDYQALQEASYMNVPTVALCDTDSPLTYVDIAIPCNNKAKLSIAMVYWLLAREVLYLRGVVDRASKWDVMVDLFVWRDIEAEERKDKDEKVAAKAPKKAVEEDDWQQAGEEVVEAEVKEEEKAADQWEEQAGW</sequence>
<reference evidence="9 10" key="1">
    <citation type="submission" date="2016-11" db="EMBL/GenBank/DDBJ databases">
        <title>The macronuclear genome of Stentor coeruleus: a giant cell with tiny introns.</title>
        <authorList>
            <person name="Slabodnick M."/>
            <person name="Ruby J.G."/>
            <person name="Reiff S.B."/>
            <person name="Swart E.C."/>
            <person name="Gosai S."/>
            <person name="Prabakaran S."/>
            <person name="Witkowska E."/>
            <person name="Larue G.E."/>
            <person name="Fisher S."/>
            <person name="Freeman R.M."/>
            <person name="Gunawardena J."/>
            <person name="Chu W."/>
            <person name="Stover N.A."/>
            <person name="Gregory B.D."/>
            <person name="Nowacki M."/>
            <person name="Derisi J."/>
            <person name="Roy S.W."/>
            <person name="Marshall W.F."/>
            <person name="Sood P."/>
        </authorList>
    </citation>
    <scope>NUCLEOTIDE SEQUENCE [LARGE SCALE GENOMIC DNA]</scope>
    <source>
        <strain evidence="9">WM001</strain>
    </source>
</reference>
<evidence type="ECO:0000256" key="6">
    <source>
        <dbReference type="HAMAP-Rule" id="MF_03015"/>
    </source>
</evidence>
<dbReference type="NCBIfam" id="TIGR01012">
    <property type="entry name" value="uS2_euk_arch"/>
    <property type="match status" value="1"/>
</dbReference>
<dbReference type="GO" id="GO:0003735">
    <property type="term" value="F:structural constituent of ribosome"/>
    <property type="evidence" value="ECO:0007669"/>
    <property type="project" value="UniProtKB-UniRule"/>
</dbReference>
<evidence type="ECO:0000256" key="7">
    <source>
        <dbReference type="RuleBase" id="RU003631"/>
    </source>
</evidence>
<evidence type="ECO:0000256" key="1">
    <source>
        <dbReference type="ARBA" id="ARBA00004496"/>
    </source>
</evidence>
<evidence type="ECO:0000313" key="9">
    <source>
        <dbReference type="EMBL" id="OMJ67897.1"/>
    </source>
</evidence>
<dbReference type="CDD" id="cd01425">
    <property type="entry name" value="RPS2"/>
    <property type="match status" value="1"/>
</dbReference>
<dbReference type="Gene3D" id="3.40.50.10490">
    <property type="entry name" value="Glucose-6-phosphate isomerase like protein, domain 1"/>
    <property type="match status" value="1"/>
</dbReference>
<dbReference type="SUPFAM" id="SSF52313">
    <property type="entry name" value="Ribosomal protein S2"/>
    <property type="match status" value="1"/>
</dbReference>
<evidence type="ECO:0000256" key="2">
    <source>
        <dbReference type="ARBA" id="ARBA00006242"/>
    </source>
</evidence>
<keyword evidence="4 6" id="KW-0689">Ribosomal protein</keyword>
<keyword evidence="10" id="KW-1185">Reference proteome</keyword>
<organism evidence="9 10">
    <name type="scientific">Stentor coeruleus</name>
    <dbReference type="NCBI Taxonomy" id="5963"/>
    <lineage>
        <taxon>Eukaryota</taxon>
        <taxon>Sar</taxon>
        <taxon>Alveolata</taxon>
        <taxon>Ciliophora</taxon>
        <taxon>Postciliodesmatophora</taxon>
        <taxon>Heterotrichea</taxon>
        <taxon>Heterotrichida</taxon>
        <taxon>Stentoridae</taxon>
        <taxon>Stentor</taxon>
    </lineage>
</organism>
<dbReference type="Proteomes" id="UP000187209">
    <property type="component" value="Unassembled WGS sequence"/>
</dbReference>
<feature type="compositionally biased region" description="Basic and acidic residues" evidence="8">
    <location>
        <begin position="241"/>
        <end position="251"/>
    </location>
</feature>
<dbReference type="InterPro" id="IPR005707">
    <property type="entry name" value="Ribosomal_uS2_euk/arc"/>
</dbReference>
<dbReference type="EMBL" id="MPUH01001418">
    <property type="protein sequence ID" value="OMJ67897.1"/>
    <property type="molecule type" value="Genomic_DNA"/>
</dbReference>
<feature type="region of interest" description="Disordered" evidence="8">
    <location>
        <begin position="210"/>
        <end position="259"/>
    </location>
</feature>
<dbReference type="InterPro" id="IPR027498">
    <property type="entry name" value="Ribosomal_uS2_euk"/>
</dbReference>
<comment type="subunit">
    <text evidence="6">Component of the small ribosomal subunit. Mature ribosomes consist of a small (40S) and a large (60S) subunit. The 40S subunit contains about 33 different proteins and 1 molecule of RNA (18S). The 60S subunit contains about 49 different proteins and 3 molecules of RNA (25S, 5.8S and 5S). Interacts with ribosomal protein S21.</text>
</comment>
<comment type="function">
    <text evidence="6">Required for the assembly and/or stability of the 40S ribosomal subunit. Required for the processing of the 20S rRNA-precursor to mature 18S rRNA in a late step of the maturation of 40S ribosomal subunits.</text>
</comment>
<dbReference type="InterPro" id="IPR023591">
    <property type="entry name" value="Ribosomal_uS2_flav_dom_sf"/>
</dbReference>
<dbReference type="GO" id="GO:0000028">
    <property type="term" value="P:ribosomal small subunit assembly"/>
    <property type="evidence" value="ECO:0007669"/>
    <property type="project" value="UniProtKB-UniRule"/>
</dbReference>
<dbReference type="PRINTS" id="PR00395">
    <property type="entry name" value="RIBOSOMALS2"/>
</dbReference>
<dbReference type="InterPro" id="IPR018130">
    <property type="entry name" value="Ribosomal_uS2_CS"/>
</dbReference>
<comment type="subcellular location">
    <subcellularLocation>
        <location evidence="1 6">Cytoplasm</location>
    </subcellularLocation>
</comment>
<evidence type="ECO:0000256" key="5">
    <source>
        <dbReference type="ARBA" id="ARBA00023274"/>
    </source>
</evidence>
<dbReference type="FunFam" id="3.40.50.10490:FF:000012">
    <property type="entry name" value="40S ribosomal protein SA"/>
    <property type="match status" value="1"/>
</dbReference>
<dbReference type="HAMAP" id="MF_03015">
    <property type="entry name" value="Ribosomal_S2_euk"/>
    <property type="match status" value="1"/>
</dbReference>
<keyword evidence="3 6" id="KW-0963">Cytoplasm</keyword>
<evidence type="ECO:0000256" key="8">
    <source>
        <dbReference type="SAM" id="MobiDB-lite"/>
    </source>
</evidence>
<proteinExistence type="inferred from homology"/>
<dbReference type="PROSITE" id="PS00963">
    <property type="entry name" value="RIBOSOMAL_S2_2"/>
    <property type="match status" value="1"/>
</dbReference>
<evidence type="ECO:0000256" key="4">
    <source>
        <dbReference type="ARBA" id="ARBA00022980"/>
    </source>
</evidence>